<organism evidence="1 2">
    <name type="scientific">Candidatus Electrothrix aarhusensis</name>
    <dbReference type="NCBI Taxonomy" id="1859131"/>
    <lineage>
        <taxon>Bacteria</taxon>
        <taxon>Pseudomonadati</taxon>
        <taxon>Thermodesulfobacteriota</taxon>
        <taxon>Desulfobulbia</taxon>
        <taxon>Desulfobulbales</taxon>
        <taxon>Desulfobulbaceae</taxon>
        <taxon>Candidatus Electrothrix</taxon>
    </lineage>
</organism>
<dbReference type="Gene3D" id="1.20.1370.30">
    <property type="match status" value="1"/>
</dbReference>
<reference evidence="1 2" key="1">
    <citation type="submission" date="2017-01" db="EMBL/GenBank/DDBJ databases">
        <title>The cable genome- insights into the physiology and evolution of filamentous bacteria capable of sulfide oxidation via long distance electron transfer.</title>
        <authorList>
            <person name="Schreiber L."/>
            <person name="Bjerg J.T."/>
            <person name="Boggild A."/>
            <person name="Van De Vossenberg J."/>
            <person name="Meysman F."/>
            <person name="Nielsen L.P."/>
            <person name="Schramm A."/>
            <person name="Kjeldsen K.U."/>
        </authorList>
    </citation>
    <scope>NUCLEOTIDE SEQUENCE [LARGE SCALE GENOMIC DNA]</scope>
    <source>
        <strain evidence="1">MCF</strain>
    </source>
</reference>
<proteinExistence type="predicted"/>
<evidence type="ECO:0000313" key="1">
    <source>
        <dbReference type="EMBL" id="RWX45887.1"/>
    </source>
</evidence>
<keyword evidence="1" id="KW-0560">Oxidoreductase</keyword>
<accession>A0A3S3QYS1</accession>
<comment type="caution">
    <text evidence="1">The sequence shown here is derived from an EMBL/GenBank/DDBJ whole genome shotgun (WGS) entry which is preliminary data.</text>
</comment>
<evidence type="ECO:0000313" key="2">
    <source>
        <dbReference type="Proteomes" id="UP000287853"/>
    </source>
</evidence>
<keyword evidence="2" id="KW-1185">Reference proteome</keyword>
<dbReference type="GO" id="GO:0016491">
    <property type="term" value="F:oxidoreductase activity"/>
    <property type="evidence" value="ECO:0007669"/>
    <property type="project" value="UniProtKB-KW"/>
</dbReference>
<dbReference type="EC" id="1.1.1.38" evidence="1"/>
<dbReference type="Proteomes" id="UP000287853">
    <property type="component" value="Unassembled WGS sequence"/>
</dbReference>
<gene>
    <name evidence="1" type="ORF">H206_00712</name>
</gene>
<sequence length="46" mass="5344">MLPPAVRSLEEQVENSRVKVEAKESDIERFVYIRSLFDRNVTLAHA</sequence>
<name>A0A3S3QYS1_9BACT</name>
<protein>
    <submittedName>
        <fullName evidence="1">Malate dehydrogenase (Oxaloacetate-decarboxylating)</fullName>
        <ecNumber evidence="1">1.1.1.38</ecNumber>
    </submittedName>
</protein>
<dbReference type="AlphaFoldDB" id="A0A3S3QYS1"/>
<dbReference type="EMBL" id="MTKO01000071">
    <property type="protein sequence ID" value="RWX45887.1"/>
    <property type="molecule type" value="Genomic_DNA"/>
</dbReference>